<feature type="compositionally biased region" description="Basic and acidic residues" evidence="1">
    <location>
        <begin position="743"/>
        <end position="794"/>
    </location>
</feature>
<dbReference type="OrthoDB" id="418700at2759"/>
<evidence type="ECO:0000313" key="3">
    <source>
        <dbReference type="Proteomes" id="UP000604046"/>
    </source>
</evidence>
<protein>
    <recommendedName>
        <fullName evidence="4">SWIM-type domain-containing protein</fullName>
    </recommendedName>
</protein>
<evidence type="ECO:0000256" key="1">
    <source>
        <dbReference type="SAM" id="MobiDB-lite"/>
    </source>
</evidence>
<name>A0A812UNW1_9DINO</name>
<feature type="compositionally biased region" description="Polar residues" evidence="1">
    <location>
        <begin position="192"/>
        <end position="201"/>
    </location>
</feature>
<dbReference type="Proteomes" id="UP000604046">
    <property type="component" value="Unassembled WGS sequence"/>
</dbReference>
<reference evidence="2" key="1">
    <citation type="submission" date="2021-02" db="EMBL/GenBank/DDBJ databases">
        <authorList>
            <person name="Dougan E. K."/>
            <person name="Rhodes N."/>
            <person name="Thang M."/>
            <person name="Chan C."/>
        </authorList>
    </citation>
    <scope>NUCLEOTIDE SEQUENCE</scope>
</reference>
<feature type="region of interest" description="Disordered" evidence="1">
    <location>
        <begin position="1475"/>
        <end position="1499"/>
    </location>
</feature>
<accession>A0A812UNW1</accession>
<feature type="compositionally biased region" description="Basic and acidic residues" evidence="1">
    <location>
        <begin position="1475"/>
        <end position="1491"/>
    </location>
</feature>
<organism evidence="2 3">
    <name type="scientific">Symbiodinium natans</name>
    <dbReference type="NCBI Taxonomy" id="878477"/>
    <lineage>
        <taxon>Eukaryota</taxon>
        <taxon>Sar</taxon>
        <taxon>Alveolata</taxon>
        <taxon>Dinophyceae</taxon>
        <taxon>Suessiales</taxon>
        <taxon>Symbiodiniaceae</taxon>
        <taxon>Symbiodinium</taxon>
    </lineage>
</organism>
<dbReference type="EMBL" id="CAJNDS010002714">
    <property type="protein sequence ID" value="CAE7571331.1"/>
    <property type="molecule type" value="Genomic_DNA"/>
</dbReference>
<feature type="region of interest" description="Disordered" evidence="1">
    <location>
        <begin position="728"/>
        <end position="798"/>
    </location>
</feature>
<comment type="caution">
    <text evidence="2">The sequence shown here is derived from an EMBL/GenBank/DDBJ whole genome shotgun (WGS) entry which is preliminary data.</text>
</comment>
<gene>
    <name evidence="2" type="ORF">SNAT2548_LOCUS32541</name>
</gene>
<sequence>MQAGQCIVNGTQMQLPEGGPQTKLEAIRHEAEVFDALRVAAVLFADASRVVTVLQELSGEAEHAENVARVLQDYRRVAERTSMEPIDFQQRAVAAYLAAIQQNTYYFSIEELKIISRQLEANILIAKEGSSQALTVEAIVHCHREQDFKTIVLRQAEGPGPVRSHFERLQMLEPESDSESDAEHERKAGGESSRTTPTSGSDRFEADVERILQVFERGQDAVAELAALPHYSPEVDETSFEHLRARLVHLVRAFEMDRLTSEDTVQVQYPLWRTGFYPLAVLFECWSRSTGIPAVFYTDAFASLAGSVLHKEIGADIAGFTTRSRYWCCGTAQPGGGKTPALEPMLRMLRACMNKLPHFAPGSPADAFHMVEPMTHAAAIAKFRDTDGYGLIAAGEGGPMLCPAWPSNGTWTQNTHINLQRLLNAAQGGGVTWETVFDRKDRKAASVEAIGGADKAGQCECTNVTLALFQQLSVFRNWWAQGELKSSIGLAQRFVFSFGAVRQPGKPQWQQFEDTVVRPILEGIFSVLLQHLGPKTALHEASAQRTWRLMGNLRDEVHQYRLAAFDCNKSTHFGEVFASGLNKSVYWVGATATLCCILQEAWPSVVRARQELVRWTGAISVSSLKQAMIFFQERYLFGLATLDVETRRLQNKKSPSFPESQNQAYEDAVRVLELHGLGTSTYDKEKDVSGFMKRKLYELSAAAREFLASLRVPSWFFALDGNAACLADSARPGNPPGNPPDSKGGDKDGQEDKEDGKDSKDDKDGKDDKKDGKENKKDGGDRKGVKKSDQESKKTRQQRQYAEILFNGSPEFSIGDIKALNAQVRAILAKTLHGQRDVRLKMLDRAKCIAVEGECSKKSCSSCEWRLLASLSLKPDGTSWLTVKCDGEHGEKSRPKGQKMWAPAEAAAIKTAHPNGALLSSRSVRAALADAGLDAHMAKLRLKQYVTRENRKRRGGKQCGQKPIVQELLESVKAWSDKQTTTFSTGPLDELRVVGAPDCGVGHAFFGWTCRGFLNHAVNPNKEPVCIVVDGKHKITNTGAVIATVSFLGKGDLGNTSFVHRSGQRVQVPLHTGTMRPILQAYMDAESTPNWIRLFELLCSVVKTECDYDLKPLVVQVQCDFNDAIEAARRKVFPNSRIARDYPHMMRAVHSTLTAKTHAELRGRIVSFIRATRFLPTLEIFSACWRAFLEELRDTAAKPARDYLVKEYLHVQQTENIKKFYGLREKRLVDCTDIFWADYWSGSLGMHPGSGTGSQTLEGFHSFWQSLLSRRTRQNPCNVLDMMQTLFREHWRSYMREDDKSGSSLWPKSPEPSFLNGTTPHRQGMSSAAEYWAHRHGNNHRFLERDNSAFWVMRSQASDTSASASAQVQRATAQHLVDLLHMSEAEVREALLNAKIVQMREGAPHVSISELSLLFDAHCVVMEGELPGRYCPKIHNRCTSKGRRLCCTCSLFVQRAECPHVYFVAGLKEELDLNNMPEKRKPGRPRADAAKKKARYARK</sequence>
<feature type="region of interest" description="Disordered" evidence="1">
    <location>
        <begin position="173"/>
        <end position="203"/>
    </location>
</feature>
<keyword evidence="3" id="KW-1185">Reference proteome</keyword>
<proteinExistence type="predicted"/>
<evidence type="ECO:0000313" key="2">
    <source>
        <dbReference type="EMBL" id="CAE7571331.1"/>
    </source>
</evidence>
<evidence type="ECO:0008006" key="4">
    <source>
        <dbReference type="Google" id="ProtNLM"/>
    </source>
</evidence>